<evidence type="ECO:0000313" key="3">
    <source>
        <dbReference type="EMBL" id="KAH9587138.1"/>
    </source>
</evidence>
<reference evidence="3" key="4">
    <citation type="journal article" date="2022" name="PLoS Pathog.">
        <title>Chromosome-level genome of Schistosoma haematobium underpins genome-wide explorations of molecular variation.</title>
        <authorList>
            <person name="Stroehlein A.J."/>
            <person name="Korhonen P.K."/>
            <person name="Lee V.V."/>
            <person name="Ralph S.A."/>
            <person name="Mentink-Kane M."/>
            <person name="You H."/>
            <person name="McManus D.P."/>
            <person name="Tchuente L.T."/>
            <person name="Stothard J.R."/>
            <person name="Kaur P."/>
            <person name="Dudchenko O."/>
            <person name="Aiden E.L."/>
            <person name="Yang B."/>
            <person name="Yang H."/>
            <person name="Emery A.M."/>
            <person name="Webster B.L."/>
            <person name="Brindley P.J."/>
            <person name="Rollinson D."/>
            <person name="Chang B.C.H."/>
            <person name="Gasser R.B."/>
            <person name="Young N.D."/>
        </authorList>
    </citation>
    <scope>NUCLEOTIDE SEQUENCE</scope>
</reference>
<gene>
    <name evidence="3" type="ORF">MS3_00010578</name>
</gene>
<dbReference type="InterPro" id="IPR036867">
    <property type="entry name" value="R3H_dom_sf"/>
</dbReference>
<accession>A0A922ITM2</accession>
<feature type="chain" id="PRO_5037656097" description="R3H-associated N-terminal domain-containing protein" evidence="1">
    <location>
        <begin position="19"/>
        <end position="442"/>
    </location>
</feature>
<dbReference type="Pfam" id="PF13902">
    <property type="entry name" value="R3H-assoc"/>
    <property type="match status" value="1"/>
</dbReference>
<dbReference type="AlphaFoldDB" id="A0A922ITM2"/>
<dbReference type="InterPro" id="IPR039629">
    <property type="entry name" value="R3HDM4"/>
</dbReference>
<dbReference type="SUPFAM" id="SSF82708">
    <property type="entry name" value="R3H domain"/>
    <property type="match status" value="1"/>
</dbReference>
<evidence type="ECO:0000259" key="2">
    <source>
        <dbReference type="Pfam" id="PF13902"/>
    </source>
</evidence>
<evidence type="ECO:0000256" key="1">
    <source>
        <dbReference type="SAM" id="SignalP"/>
    </source>
</evidence>
<keyword evidence="1" id="KW-0732">Signal</keyword>
<proteinExistence type="predicted"/>
<organism evidence="3 4">
    <name type="scientific">Schistosoma haematobium</name>
    <name type="common">Blood fluke</name>
    <dbReference type="NCBI Taxonomy" id="6185"/>
    <lineage>
        <taxon>Eukaryota</taxon>
        <taxon>Metazoa</taxon>
        <taxon>Spiralia</taxon>
        <taxon>Lophotrochozoa</taxon>
        <taxon>Platyhelminthes</taxon>
        <taxon>Trematoda</taxon>
        <taxon>Digenea</taxon>
        <taxon>Strigeidida</taxon>
        <taxon>Schistosomatoidea</taxon>
        <taxon>Schistosomatidae</taxon>
        <taxon>Schistosoma</taxon>
    </lineage>
</organism>
<sequence length="442" mass="50725">MLQVVVAVLCCRLPLVIIDPRGHNILSLVQTTFIQNRNSQKIEGIKKMLTSALACQSLPHYSDFDTTSESGLSDLSYVLPYRPKKSLTRNKPVKASPGEIRLGARAMRRYENEVYLNTLAVITETDGDNIDDCWPESFNYCSTFTKLLEDENIRAAWDAFIQLSEKEQEKLLGTLRVKNKINDDEMADSDDYDIEDDISSYSSAIYHTPPSLSHTKRHVKHRCRRSKREERKKRFDDVNSLLQSNINMCVSVQSEDNNNVTKDNLHDLEIERRIPTRVLSLVSDSIPTNTMTMNNLKHNRKRCKRPLTPTDICLMQRVEVELRQHFFSQINSNSIVGRWTPSLSLLSQSMSPSMTNNCTNNNKNYYSHPDLLCLDPFQRLLVHSVASYLGLNSYSTWSNSLGERQLWVEQILGKYSQPPKQHFVTLIEQKIKQSSKSLSLST</sequence>
<dbReference type="RefSeq" id="XP_051068919.1">
    <property type="nucleotide sequence ID" value="XM_051218953.1"/>
</dbReference>
<reference evidence="3" key="1">
    <citation type="journal article" date="2012" name="Nat. Genet.">
        <title>Whole-genome sequence of Schistosoma haematobium.</title>
        <authorList>
            <person name="Young N.D."/>
            <person name="Jex A.R."/>
            <person name="Li B."/>
            <person name="Liu S."/>
            <person name="Yang L."/>
            <person name="Xiong Z."/>
            <person name="Li Y."/>
            <person name="Cantacessi C."/>
            <person name="Hall R.S."/>
            <person name="Xu X."/>
            <person name="Chen F."/>
            <person name="Wu X."/>
            <person name="Zerlotini A."/>
            <person name="Oliveira G."/>
            <person name="Hofmann A."/>
            <person name="Zhang G."/>
            <person name="Fang X."/>
            <person name="Kang Y."/>
            <person name="Campbell B.E."/>
            <person name="Loukas A."/>
            <person name="Ranganathan S."/>
            <person name="Rollinson D."/>
            <person name="Rinaldi G."/>
            <person name="Brindley P.J."/>
            <person name="Yang H."/>
            <person name="Wang J."/>
            <person name="Wang J."/>
            <person name="Gasser R.B."/>
        </authorList>
    </citation>
    <scope>NUCLEOTIDE SEQUENCE</scope>
</reference>
<dbReference type="EMBL" id="AMPZ03000003">
    <property type="protein sequence ID" value="KAH9587138.1"/>
    <property type="molecule type" value="Genomic_DNA"/>
</dbReference>
<dbReference type="GeneID" id="24588477"/>
<feature type="signal peptide" evidence="1">
    <location>
        <begin position="1"/>
        <end position="18"/>
    </location>
</feature>
<reference evidence="3" key="3">
    <citation type="submission" date="2021-06" db="EMBL/GenBank/DDBJ databases">
        <title>Chromosome-level genome assembly for S. haematobium.</title>
        <authorList>
            <person name="Stroehlein A.J."/>
        </authorList>
    </citation>
    <scope>NUCLEOTIDE SEQUENCE</scope>
</reference>
<dbReference type="PANTHER" id="PTHR32019">
    <property type="entry name" value="R3H DOMAIN-CONTAINING PROTEIN 4"/>
    <property type="match status" value="1"/>
</dbReference>
<protein>
    <recommendedName>
        <fullName evidence="2">R3H-associated N-terminal domain-containing protein</fullName>
    </recommendedName>
</protein>
<dbReference type="Proteomes" id="UP000471633">
    <property type="component" value="Unassembled WGS sequence"/>
</dbReference>
<name>A0A922ITM2_SCHHA</name>
<dbReference type="GO" id="GO:0003676">
    <property type="term" value="F:nucleic acid binding"/>
    <property type="evidence" value="ECO:0007669"/>
    <property type="project" value="InterPro"/>
</dbReference>
<dbReference type="PANTHER" id="PTHR32019:SF2">
    <property type="entry name" value="R3H DOMAIN-CONTAINING PROTEIN 4"/>
    <property type="match status" value="1"/>
</dbReference>
<comment type="caution">
    <text evidence="3">The sequence shown here is derived from an EMBL/GenBank/DDBJ whole genome shotgun (WGS) entry which is preliminary data.</text>
</comment>
<reference evidence="3" key="2">
    <citation type="journal article" date="2019" name="Gigascience">
        <title>High-quality Schistosoma haematobium genome achieved by single-molecule and long-range sequencing.</title>
        <authorList>
            <person name="Stroehlein A.J."/>
            <person name="Korhonen P.K."/>
            <person name="Chong T.M."/>
            <person name="Lim Y.L."/>
            <person name="Chan K.G."/>
            <person name="Webster B."/>
            <person name="Rollinson D."/>
            <person name="Brindley P.J."/>
            <person name="Gasser R.B."/>
            <person name="Young N.D."/>
        </authorList>
    </citation>
    <scope>NUCLEOTIDE SEQUENCE</scope>
</reference>
<dbReference type="CTD" id="24588477"/>
<feature type="domain" description="R3H-associated N-terminal" evidence="2">
    <location>
        <begin position="101"/>
        <end position="192"/>
    </location>
</feature>
<evidence type="ECO:0000313" key="4">
    <source>
        <dbReference type="Proteomes" id="UP000471633"/>
    </source>
</evidence>
<dbReference type="InterPro" id="IPR025952">
    <property type="entry name" value="R3H-assoc_dom"/>
</dbReference>
<keyword evidence="4" id="KW-1185">Reference proteome</keyword>